<gene>
    <name evidence="1" type="ORF">CIB84_017266</name>
</gene>
<name>A0A2P4S4F4_BAMTH</name>
<comment type="caution">
    <text evidence="1">The sequence shown here is derived from an EMBL/GenBank/DDBJ whole genome shotgun (WGS) entry which is preliminary data.</text>
</comment>
<feature type="non-terminal residue" evidence="1">
    <location>
        <position position="1"/>
    </location>
</feature>
<dbReference type="Proteomes" id="UP000237246">
    <property type="component" value="Unassembled WGS sequence"/>
</dbReference>
<dbReference type="EMBL" id="PPHD01111987">
    <property type="protein sequence ID" value="POI18990.1"/>
    <property type="molecule type" value="Genomic_DNA"/>
</dbReference>
<evidence type="ECO:0000313" key="2">
    <source>
        <dbReference type="Proteomes" id="UP000237246"/>
    </source>
</evidence>
<protein>
    <submittedName>
        <fullName evidence="1">Uncharacterized protein</fullName>
    </submittedName>
</protein>
<sequence length="112" mass="13307">EHTHIHIILILCTKHCTNRYKLLTSPNNPRHRKTITLPMWIRPTRVSPTPILSPILPHSHLIPPVRPRNRPTPPPPVSYPTCIPNNNPHLSHHYYHPPHIRSYLRMNTRWFR</sequence>
<evidence type="ECO:0000313" key="1">
    <source>
        <dbReference type="EMBL" id="POI18990.1"/>
    </source>
</evidence>
<dbReference type="AlphaFoldDB" id="A0A2P4S4F4"/>
<reference evidence="1 2" key="1">
    <citation type="submission" date="2018-01" db="EMBL/GenBank/DDBJ databases">
        <title>Comparison of the Chinese Bamboo Partridge and Red Junglefowl genome sequences highlights the importance of demography in genome evolution.</title>
        <authorList>
            <person name="Tiley G.P."/>
            <person name="Kimball R.T."/>
            <person name="Braun E.L."/>
            <person name="Burleigh J.G."/>
        </authorList>
    </citation>
    <scope>NUCLEOTIDE SEQUENCE [LARGE SCALE GENOMIC DNA]</scope>
    <source>
        <strain evidence="1">RTK389</strain>
        <tissue evidence="1">Blood</tissue>
    </source>
</reference>
<feature type="non-terminal residue" evidence="1">
    <location>
        <position position="112"/>
    </location>
</feature>
<accession>A0A2P4S4F4</accession>
<keyword evidence="2" id="KW-1185">Reference proteome</keyword>
<proteinExistence type="predicted"/>
<organism evidence="1 2">
    <name type="scientific">Bambusicola thoracicus</name>
    <name type="common">Chinese bamboo-partridge</name>
    <name type="synonym">Perdix thoracica</name>
    <dbReference type="NCBI Taxonomy" id="9083"/>
    <lineage>
        <taxon>Eukaryota</taxon>
        <taxon>Metazoa</taxon>
        <taxon>Chordata</taxon>
        <taxon>Craniata</taxon>
        <taxon>Vertebrata</taxon>
        <taxon>Euteleostomi</taxon>
        <taxon>Archelosauria</taxon>
        <taxon>Archosauria</taxon>
        <taxon>Dinosauria</taxon>
        <taxon>Saurischia</taxon>
        <taxon>Theropoda</taxon>
        <taxon>Coelurosauria</taxon>
        <taxon>Aves</taxon>
        <taxon>Neognathae</taxon>
        <taxon>Galloanserae</taxon>
        <taxon>Galliformes</taxon>
        <taxon>Phasianidae</taxon>
        <taxon>Perdicinae</taxon>
        <taxon>Bambusicola</taxon>
    </lineage>
</organism>